<dbReference type="EMBL" id="JADGJQ010000071">
    <property type="protein sequence ID" value="KAJ3173369.1"/>
    <property type="molecule type" value="Genomic_DNA"/>
</dbReference>
<reference evidence="1" key="1">
    <citation type="submission" date="2020-05" db="EMBL/GenBank/DDBJ databases">
        <title>Phylogenomic resolution of chytrid fungi.</title>
        <authorList>
            <person name="Stajich J.E."/>
            <person name="Amses K."/>
            <person name="Simmons R."/>
            <person name="Seto K."/>
            <person name="Myers J."/>
            <person name="Bonds A."/>
            <person name="Quandt C.A."/>
            <person name="Barry K."/>
            <person name="Liu P."/>
            <person name="Grigoriev I."/>
            <person name="Longcore J.E."/>
            <person name="James T.Y."/>
        </authorList>
    </citation>
    <scope>NUCLEOTIDE SEQUENCE</scope>
    <source>
        <strain evidence="1">JEL0379</strain>
    </source>
</reference>
<protein>
    <submittedName>
        <fullName evidence="1">Uncharacterized protein</fullName>
    </submittedName>
</protein>
<organism evidence="1 2">
    <name type="scientific">Geranomyces variabilis</name>
    <dbReference type="NCBI Taxonomy" id="109894"/>
    <lineage>
        <taxon>Eukaryota</taxon>
        <taxon>Fungi</taxon>
        <taxon>Fungi incertae sedis</taxon>
        <taxon>Chytridiomycota</taxon>
        <taxon>Chytridiomycota incertae sedis</taxon>
        <taxon>Chytridiomycetes</taxon>
        <taxon>Spizellomycetales</taxon>
        <taxon>Powellomycetaceae</taxon>
        <taxon>Geranomyces</taxon>
    </lineage>
</organism>
<comment type="caution">
    <text evidence="1">The sequence shown here is derived from an EMBL/GenBank/DDBJ whole genome shotgun (WGS) entry which is preliminary data.</text>
</comment>
<evidence type="ECO:0000313" key="2">
    <source>
        <dbReference type="Proteomes" id="UP001212152"/>
    </source>
</evidence>
<dbReference type="AlphaFoldDB" id="A0AAD5XJL3"/>
<proteinExistence type="predicted"/>
<evidence type="ECO:0000313" key="1">
    <source>
        <dbReference type="EMBL" id="KAJ3173369.1"/>
    </source>
</evidence>
<keyword evidence="2" id="KW-1185">Reference proteome</keyword>
<dbReference type="Proteomes" id="UP001212152">
    <property type="component" value="Unassembled WGS sequence"/>
</dbReference>
<gene>
    <name evidence="1" type="ORF">HDU87_007638</name>
</gene>
<sequence length="178" mass="19978">MGRTNPLALRLRGLVNWPGNVRHQLLSNYVKHLFQHTAVSEPHVRASTAGIWINVSVLSHPSLKSHPTLADPVLDFRNSKPLQALGRVDRRVDKLAKTHFYYRDLFKGLGKNPVEALGGKDDPLTALAIYRDTPINLRVNVVSNPLLDAQVCANYIVKQLEKGKPMNKIYRDLLTNMG</sequence>
<name>A0AAD5XJL3_9FUNG</name>
<accession>A0AAD5XJL3</accession>